<dbReference type="PANTHER" id="PTHR31246">
    <property type="entry name" value="MICROTUBULE-ASSOCIATED PROTEIN 70-2"/>
    <property type="match status" value="1"/>
</dbReference>
<keyword evidence="4" id="KW-0493">Microtubule</keyword>
<dbReference type="Proteomes" id="UP000306102">
    <property type="component" value="Unassembled WGS sequence"/>
</dbReference>
<reference evidence="8 9" key="1">
    <citation type="journal article" date="2018" name="Proc. Natl. Acad. Sci. U.S.A.">
        <title>Draft genome sequence of Camellia sinensis var. sinensis provides insights into the evolution of the tea genome and tea quality.</title>
        <authorList>
            <person name="Wei C."/>
            <person name="Yang H."/>
            <person name="Wang S."/>
            <person name="Zhao J."/>
            <person name="Liu C."/>
            <person name="Gao L."/>
            <person name="Xia E."/>
            <person name="Lu Y."/>
            <person name="Tai Y."/>
            <person name="She G."/>
            <person name="Sun J."/>
            <person name="Cao H."/>
            <person name="Tong W."/>
            <person name="Gao Q."/>
            <person name="Li Y."/>
            <person name="Deng W."/>
            <person name="Jiang X."/>
            <person name="Wang W."/>
            <person name="Chen Q."/>
            <person name="Zhang S."/>
            <person name="Li H."/>
            <person name="Wu J."/>
            <person name="Wang P."/>
            <person name="Li P."/>
            <person name="Shi C."/>
            <person name="Zheng F."/>
            <person name="Jian J."/>
            <person name="Huang B."/>
            <person name="Shan D."/>
            <person name="Shi M."/>
            <person name="Fang C."/>
            <person name="Yue Y."/>
            <person name="Li F."/>
            <person name="Li D."/>
            <person name="Wei S."/>
            <person name="Han B."/>
            <person name="Jiang C."/>
            <person name="Yin Y."/>
            <person name="Xia T."/>
            <person name="Zhang Z."/>
            <person name="Bennetzen J.L."/>
            <person name="Zhao S."/>
            <person name="Wan X."/>
        </authorList>
    </citation>
    <scope>NUCLEOTIDE SEQUENCE [LARGE SCALE GENOMIC DNA]</scope>
    <source>
        <strain evidence="9">cv. Shuchazao</strain>
        <tissue evidence="8">Leaf</tissue>
    </source>
</reference>
<feature type="coiled-coil region" evidence="7">
    <location>
        <begin position="77"/>
        <end position="118"/>
    </location>
</feature>
<protein>
    <recommendedName>
        <fullName evidence="10">Microtubule-associated protein 70-5</fullName>
    </recommendedName>
</protein>
<evidence type="ECO:0000313" key="8">
    <source>
        <dbReference type="EMBL" id="THG13758.1"/>
    </source>
</evidence>
<dbReference type="EMBL" id="SDRB02005696">
    <property type="protein sequence ID" value="THG13758.1"/>
    <property type="molecule type" value="Genomic_DNA"/>
</dbReference>
<evidence type="ECO:0000256" key="4">
    <source>
        <dbReference type="ARBA" id="ARBA00022701"/>
    </source>
</evidence>
<dbReference type="GO" id="GO:0008017">
    <property type="term" value="F:microtubule binding"/>
    <property type="evidence" value="ECO:0007669"/>
    <property type="project" value="InterPro"/>
</dbReference>
<accession>A0A4S4EBZ5</accession>
<evidence type="ECO:0000313" key="9">
    <source>
        <dbReference type="Proteomes" id="UP000306102"/>
    </source>
</evidence>
<dbReference type="GO" id="GO:0005874">
    <property type="term" value="C:microtubule"/>
    <property type="evidence" value="ECO:0007669"/>
    <property type="project" value="UniProtKB-KW"/>
</dbReference>
<keyword evidence="6" id="KW-0206">Cytoskeleton</keyword>
<comment type="caution">
    <text evidence="8">The sequence shown here is derived from an EMBL/GenBank/DDBJ whole genome shotgun (WGS) entry which is preliminary data.</text>
</comment>
<keyword evidence="9" id="KW-1185">Reference proteome</keyword>
<proteinExistence type="inferred from homology"/>
<dbReference type="Pfam" id="PF07058">
    <property type="entry name" value="MAP70"/>
    <property type="match status" value="1"/>
</dbReference>
<name>A0A4S4EBZ5_CAMSN</name>
<organism evidence="8 9">
    <name type="scientific">Camellia sinensis var. sinensis</name>
    <name type="common">China tea</name>
    <dbReference type="NCBI Taxonomy" id="542762"/>
    <lineage>
        <taxon>Eukaryota</taxon>
        <taxon>Viridiplantae</taxon>
        <taxon>Streptophyta</taxon>
        <taxon>Embryophyta</taxon>
        <taxon>Tracheophyta</taxon>
        <taxon>Spermatophyta</taxon>
        <taxon>Magnoliopsida</taxon>
        <taxon>eudicotyledons</taxon>
        <taxon>Gunneridae</taxon>
        <taxon>Pentapetalae</taxon>
        <taxon>asterids</taxon>
        <taxon>Ericales</taxon>
        <taxon>Theaceae</taxon>
        <taxon>Camellia</taxon>
    </lineage>
</organism>
<keyword evidence="5 7" id="KW-0175">Coiled coil</keyword>
<evidence type="ECO:0000256" key="2">
    <source>
        <dbReference type="ARBA" id="ARBA00008825"/>
    </source>
</evidence>
<dbReference type="GO" id="GO:0007010">
    <property type="term" value="P:cytoskeleton organization"/>
    <property type="evidence" value="ECO:0007669"/>
    <property type="project" value="InterPro"/>
</dbReference>
<dbReference type="InterPro" id="IPR009768">
    <property type="entry name" value="MAP70"/>
</dbReference>
<evidence type="ECO:0000256" key="1">
    <source>
        <dbReference type="ARBA" id="ARBA00004245"/>
    </source>
</evidence>
<evidence type="ECO:0000256" key="5">
    <source>
        <dbReference type="ARBA" id="ARBA00023054"/>
    </source>
</evidence>
<gene>
    <name evidence="8" type="ORF">TEA_022804</name>
</gene>
<evidence type="ECO:0000256" key="7">
    <source>
        <dbReference type="SAM" id="Coils"/>
    </source>
</evidence>
<keyword evidence="3" id="KW-0963">Cytoplasm</keyword>
<evidence type="ECO:0000256" key="6">
    <source>
        <dbReference type="ARBA" id="ARBA00023212"/>
    </source>
</evidence>
<dbReference type="PANTHER" id="PTHR31246:SF5">
    <property type="entry name" value="MICROTUBULE-ASSOCIATED PROTEIN 70-5"/>
    <property type="match status" value="1"/>
</dbReference>
<evidence type="ECO:0000256" key="3">
    <source>
        <dbReference type="ARBA" id="ARBA00022490"/>
    </source>
</evidence>
<evidence type="ECO:0008006" key="10">
    <source>
        <dbReference type="Google" id="ProtNLM"/>
    </source>
</evidence>
<dbReference type="AlphaFoldDB" id="A0A4S4EBZ5"/>
<comment type="subcellular location">
    <subcellularLocation>
        <location evidence="1">Cytoplasm</location>
        <location evidence="1">Cytoskeleton</location>
    </subcellularLocation>
</comment>
<sequence length="619" mass="69827">MLGMVEIGEELPVPLAHPDPLVLELNRLHDQLKGLSLSLSLSVCVCVFVLEKDRELGDSQSEIKALRATEVLKDKAIEELTNEFNKLDKKLSFAEKLLDQKNLEIKKLTSEKKEALAAQYAAEATLRRVHANQKDDDSIPIESVIAPLEADIKMFKNQIAALQEDKKALERLSKSKEAALLEAEKILRSALERALIVEEVQNHNFELKRQIEICQEENRILDKTNRQKVLEVEKLTQTIKELEEAILAGGAAANAIRDYQRQISELHEEKRIQERELARVKVSANRVATVVANEWKDENDKVMPVKQWLEERRLLQAEMQRLRDKLVISERTANAEAQIKDKLKLRLKTLEEGLKHVSSFSANPNAFCGSPKPGKSNHIFAFLSSNNALKKLSTSQPRASTIRKSSPLRQPNIENEVTNDANGELKQVNSLKKKHGSGENLLRKSIWASRSKVVDSGEKENKEINENTTVNVGKFKDNEIAVSGDFKMKNGGNGESHTKGCNSDDVVSGFLYDRLQKEVISLRKSCEAKDGTLNAKDEELKMLMKKVDTLTKAIEVEFKKMKREAATREKESVLVKMEDNKKIRNTDSLKRIYDFGNAVQMSLLTALVGFNCTRVTKSS</sequence>
<feature type="coiled-coil region" evidence="7">
    <location>
        <begin position="145"/>
        <end position="332"/>
    </location>
</feature>
<dbReference type="STRING" id="542762.A0A4S4EBZ5"/>
<comment type="similarity">
    <text evidence="2">Belongs to the MAP70 family.</text>
</comment>